<reference evidence="1 2" key="1">
    <citation type="submission" date="2019-03" db="EMBL/GenBank/DDBJ databases">
        <title>Single cell metagenomics reveals metabolic interactions within the superorganism composed of flagellate Streblomastix strix and complex community of Bacteroidetes bacteria on its surface.</title>
        <authorList>
            <person name="Treitli S.C."/>
            <person name="Kolisko M."/>
            <person name="Husnik F."/>
            <person name="Keeling P."/>
            <person name="Hampl V."/>
        </authorList>
    </citation>
    <scope>NUCLEOTIDE SEQUENCE [LARGE SCALE GENOMIC DNA]</scope>
    <source>
        <strain evidence="1">ST1C</strain>
    </source>
</reference>
<protein>
    <submittedName>
        <fullName evidence="1">Uncharacterized protein</fullName>
    </submittedName>
</protein>
<evidence type="ECO:0000313" key="1">
    <source>
        <dbReference type="EMBL" id="KAA6377736.1"/>
    </source>
</evidence>
<comment type="caution">
    <text evidence="1">The sequence shown here is derived from an EMBL/GenBank/DDBJ whole genome shotgun (WGS) entry which is preliminary data.</text>
</comment>
<dbReference type="AlphaFoldDB" id="A0A5J4V4B6"/>
<sequence>MQSKQKIQNTASLIVSFTDSYTQSKQRKQNKQYKSKSTLSLAQVTSRLEYLWRQIENKKSCKQVIRIPKLLQSLIALVTFRLGIHLNEQTDLLRLKVRHWSKWCLRNIHFYADEQDQSELVRQGYGRMMSITFSTAGGVGEEEDKEIWNGLGEIQHFLRQLHDGRNYPYTSFQPLPLLVRRTEEQIEEEGASEEIEAQLNNKGMNGNIKMNATRAKAAILNHFIHTH</sequence>
<name>A0A5J4V4B6_9EUKA</name>
<proteinExistence type="predicted"/>
<dbReference type="Proteomes" id="UP000324800">
    <property type="component" value="Unassembled WGS sequence"/>
</dbReference>
<dbReference type="EMBL" id="SNRW01009613">
    <property type="protein sequence ID" value="KAA6377736.1"/>
    <property type="molecule type" value="Genomic_DNA"/>
</dbReference>
<accession>A0A5J4V4B6</accession>
<gene>
    <name evidence="1" type="ORF">EZS28_026739</name>
</gene>
<organism evidence="1 2">
    <name type="scientific">Streblomastix strix</name>
    <dbReference type="NCBI Taxonomy" id="222440"/>
    <lineage>
        <taxon>Eukaryota</taxon>
        <taxon>Metamonada</taxon>
        <taxon>Preaxostyla</taxon>
        <taxon>Oxymonadida</taxon>
        <taxon>Streblomastigidae</taxon>
        <taxon>Streblomastix</taxon>
    </lineage>
</organism>
<evidence type="ECO:0000313" key="2">
    <source>
        <dbReference type="Proteomes" id="UP000324800"/>
    </source>
</evidence>